<feature type="region of interest" description="Disordered" evidence="1">
    <location>
        <begin position="347"/>
        <end position="369"/>
    </location>
</feature>
<dbReference type="InterPro" id="IPR044678">
    <property type="entry name" value="COR27/28"/>
</dbReference>
<dbReference type="PANTHER" id="PTHR33676">
    <property type="entry name" value="COLD REGULATED PROTEIN 27"/>
    <property type="match status" value="1"/>
</dbReference>
<feature type="compositionally biased region" description="Polar residues" evidence="1">
    <location>
        <begin position="347"/>
        <end position="363"/>
    </location>
</feature>
<name>A0ABP0V624_9BRYO</name>
<dbReference type="EMBL" id="OZ019900">
    <property type="protein sequence ID" value="CAK9235549.1"/>
    <property type="molecule type" value="Genomic_DNA"/>
</dbReference>
<organism evidence="2 3">
    <name type="scientific">Sphagnum troendelagicum</name>
    <dbReference type="NCBI Taxonomy" id="128251"/>
    <lineage>
        <taxon>Eukaryota</taxon>
        <taxon>Viridiplantae</taxon>
        <taxon>Streptophyta</taxon>
        <taxon>Embryophyta</taxon>
        <taxon>Bryophyta</taxon>
        <taxon>Sphagnophytina</taxon>
        <taxon>Sphagnopsida</taxon>
        <taxon>Sphagnales</taxon>
        <taxon>Sphagnaceae</taxon>
        <taxon>Sphagnum</taxon>
    </lineage>
</organism>
<feature type="compositionally biased region" description="Basic and acidic residues" evidence="1">
    <location>
        <begin position="210"/>
        <end position="220"/>
    </location>
</feature>
<dbReference type="Proteomes" id="UP001497512">
    <property type="component" value="Chromosome 8"/>
</dbReference>
<feature type="compositionally biased region" description="Basic and acidic residues" evidence="1">
    <location>
        <begin position="163"/>
        <end position="173"/>
    </location>
</feature>
<accession>A0ABP0V624</accession>
<reference evidence="2" key="1">
    <citation type="submission" date="2024-02" db="EMBL/GenBank/DDBJ databases">
        <authorList>
            <consortium name="ELIXIR-Norway"/>
            <consortium name="Elixir Norway"/>
        </authorList>
    </citation>
    <scope>NUCLEOTIDE SEQUENCE</scope>
</reference>
<gene>
    <name evidence="2" type="ORF">CSSPTR1EN2_LOCUS22772</name>
</gene>
<evidence type="ECO:0000256" key="1">
    <source>
        <dbReference type="SAM" id="MobiDB-lite"/>
    </source>
</evidence>
<keyword evidence="3" id="KW-1185">Reference proteome</keyword>
<feature type="region of interest" description="Disordered" evidence="1">
    <location>
        <begin position="104"/>
        <end position="127"/>
    </location>
</feature>
<proteinExistence type="predicted"/>
<feature type="compositionally biased region" description="Acidic residues" evidence="1">
    <location>
        <begin position="177"/>
        <end position="187"/>
    </location>
</feature>
<protein>
    <submittedName>
        <fullName evidence="2">Uncharacterized protein</fullName>
    </submittedName>
</protein>
<dbReference type="PANTHER" id="PTHR33676:SF3">
    <property type="entry name" value="COLD-REGULATED PROTEIN 27"/>
    <property type="match status" value="1"/>
</dbReference>
<evidence type="ECO:0000313" key="3">
    <source>
        <dbReference type="Proteomes" id="UP001497512"/>
    </source>
</evidence>
<evidence type="ECO:0000313" key="2">
    <source>
        <dbReference type="EMBL" id="CAK9235549.1"/>
    </source>
</evidence>
<feature type="region of interest" description="Disordered" evidence="1">
    <location>
        <begin position="159"/>
        <end position="220"/>
    </location>
</feature>
<feature type="compositionally biased region" description="Low complexity" evidence="1">
    <location>
        <begin position="114"/>
        <end position="125"/>
    </location>
</feature>
<sequence>MFRPGISAGYGVRMRSGLVTHNNSAAEVCSVQIKGMEGTPHRQHRPLSLERASQLMDMSITVKDPPQSVVSGAPRKQCASMLASMASLCPSSGLKAAKSSISVTRSASLEREPGLSSAAKSGGSARQTLTISEGDSSVKLVCGAKELLLVRSSSGVSMVTSEADFKEKEEEKLAMNTEDDNLEESGDDNGWSESEASATEEDSETSSHPMAKEHESVATTWTDDKHSSYLNSIEATFVRNLYKQGFHAMDVNGKSGPADDCEHDCVESRPRGLHGCCTSDPSEFFELLQGGHEKAYYHPQNLDPSLSVPPAVLHNPWIQHFKQKVTNVTSTGVPVGSTMPEATLNNTKELSTSLTPEDTNASKGQKPVEEMEMDRVAEADEACAEDEGLESKGMDNTAEDSDMRQGLRVWQSRLQSQGQVSANAVCRKDNSIWLAKRPSEYEHGNANAFHTKRHKSTQQDLAWKDLEMLNEYVAGQEAQNEFAAALVTTKSELPDRAMIDHQLKPLKSLSQPTLDICSSELEPLNSEENKPLGQVHSLLEHMECKGVKVNSVASGGKGLVCSNTLSSSTTSQMITPSLSETLPNAMESQDGKLELKTELNGVNYKTLLLGESNDYVQLLDEKVDGSAHRISIFTKQSLTGKHDQGSVGEDGQDVNLQTQPWLEGAEATECNPQVSPLPPLRGRTWTWGTHGLRRPLHEPLQPLNSKR</sequence>